<protein>
    <submittedName>
        <fullName evidence="5">Uncharacterized protein</fullName>
    </submittedName>
</protein>
<dbReference type="InterPro" id="IPR020849">
    <property type="entry name" value="Small_GTPase_Ras-type"/>
</dbReference>
<evidence type="ECO:0000256" key="3">
    <source>
        <dbReference type="ARBA" id="ARBA00023134"/>
    </source>
</evidence>
<evidence type="ECO:0000313" key="6">
    <source>
        <dbReference type="Proteomes" id="UP001215280"/>
    </source>
</evidence>
<evidence type="ECO:0000256" key="2">
    <source>
        <dbReference type="ARBA" id="ARBA00022741"/>
    </source>
</evidence>
<dbReference type="GO" id="GO:0003924">
    <property type="term" value="F:GTPase activity"/>
    <property type="evidence" value="ECO:0007669"/>
    <property type="project" value="InterPro"/>
</dbReference>
<dbReference type="GO" id="GO:0005525">
    <property type="term" value="F:GTP binding"/>
    <property type="evidence" value="ECO:0007669"/>
    <property type="project" value="UniProtKB-KW"/>
</dbReference>
<dbReference type="PROSITE" id="PS51419">
    <property type="entry name" value="RAB"/>
    <property type="match status" value="1"/>
</dbReference>
<dbReference type="Gene3D" id="3.40.50.300">
    <property type="entry name" value="P-loop containing nucleotide triphosphate hydrolases"/>
    <property type="match status" value="1"/>
</dbReference>
<dbReference type="GO" id="GO:0007165">
    <property type="term" value="P:signal transduction"/>
    <property type="evidence" value="ECO:0007669"/>
    <property type="project" value="InterPro"/>
</dbReference>
<keyword evidence="2" id="KW-0547">Nucleotide-binding</keyword>
<dbReference type="EMBL" id="JARJLG010000005">
    <property type="protein sequence ID" value="KAJ7780850.1"/>
    <property type="molecule type" value="Genomic_DNA"/>
</dbReference>
<feature type="region of interest" description="Disordered" evidence="4">
    <location>
        <begin position="1"/>
        <end position="23"/>
    </location>
</feature>
<gene>
    <name evidence="5" type="ORF">DFH07DRAFT_793457</name>
</gene>
<comment type="subcellular location">
    <subcellularLocation>
        <location evidence="1">Cell membrane</location>
        <topology evidence="1">Lipid-anchor</topology>
        <orientation evidence="1">Cytoplasmic side</orientation>
    </subcellularLocation>
</comment>
<dbReference type="PANTHER" id="PTHR24070">
    <property type="entry name" value="RAS, DI-RAS, AND RHEB FAMILY MEMBERS OF SMALL GTPASE SUPERFAMILY"/>
    <property type="match status" value="1"/>
</dbReference>
<dbReference type="Proteomes" id="UP001215280">
    <property type="component" value="Unassembled WGS sequence"/>
</dbReference>
<evidence type="ECO:0000256" key="4">
    <source>
        <dbReference type="SAM" id="MobiDB-lite"/>
    </source>
</evidence>
<sequence>MTSIGALVPYPDPPTSREVGHSGNPERWAIILNPTPGRTLNELYSTTGQILATHANRMAYRLGLGPDVVARQIAGFFGTGEERQLRLTSLRNERSVKLERDCSRLMGYSLSDESPKTQRQAFERIVTLSTRFPDLRPLFLGAKCMQGVSIFQSDISAFWDRSDSSLDSEWSFWRTFAATCLSETDIAVILEELPVSQRANCSQNGGGLSAIERLLIAHNCQTGAESIFSRALCIRYLAGILELPGFWMDSGSVYNDVAKKLCLDMVRILKDIAIDTLPSDESPKLEAPFDYEGIDILAEAILVGMSNWLREMDFMNRALQPWYAGFREAVQLLRRPLAAALLPNSFSLATSSSFEKDLPHICREVEFDVLVESSTNTTPADESRAPVAGLYYAEHFDIPGQESRAHGSASPEQAVDLSVPHETMVTSGVAFENDSQQFTVAQEADFSVLLEDMMTSGTSFKNTEPTQQFTIAILGASAVGKTALTSRLIHDVFVVDEFDPTIENRYRQPIKVDGESSSLEILDTGAADTYTFMIDNWIESAQGFILVFSLTEQVSLEEVVNFRRKILKLKGPDSPIVVVGTKSDFVSKREVSAATIESLARTWDLPFYETSAKHNWRVKDVFKDVVRQMRRLPPNAATEQKKEQKLKKWRR</sequence>
<name>A0AAD7NY79_9AGAR</name>
<evidence type="ECO:0000313" key="5">
    <source>
        <dbReference type="EMBL" id="KAJ7780850.1"/>
    </source>
</evidence>
<dbReference type="PROSITE" id="PS51421">
    <property type="entry name" value="RAS"/>
    <property type="match status" value="1"/>
</dbReference>
<reference evidence="5" key="1">
    <citation type="submission" date="2023-03" db="EMBL/GenBank/DDBJ databases">
        <title>Massive genome expansion in bonnet fungi (Mycena s.s.) driven by repeated elements and novel gene families across ecological guilds.</title>
        <authorList>
            <consortium name="Lawrence Berkeley National Laboratory"/>
            <person name="Harder C.B."/>
            <person name="Miyauchi S."/>
            <person name="Viragh M."/>
            <person name="Kuo A."/>
            <person name="Thoen E."/>
            <person name="Andreopoulos B."/>
            <person name="Lu D."/>
            <person name="Skrede I."/>
            <person name="Drula E."/>
            <person name="Henrissat B."/>
            <person name="Morin E."/>
            <person name="Kohler A."/>
            <person name="Barry K."/>
            <person name="LaButti K."/>
            <person name="Morin E."/>
            <person name="Salamov A."/>
            <person name="Lipzen A."/>
            <person name="Mereny Z."/>
            <person name="Hegedus B."/>
            <person name="Baldrian P."/>
            <person name="Stursova M."/>
            <person name="Weitz H."/>
            <person name="Taylor A."/>
            <person name="Grigoriev I.V."/>
            <person name="Nagy L.G."/>
            <person name="Martin F."/>
            <person name="Kauserud H."/>
        </authorList>
    </citation>
    <scope>NUCLEOTIDE SEQUENCE</scope>
    <source>
        <strain evidence="5">CBHHK188m</strain>
    </source>
</reference>
<dbReference type="InterPro" id="IPR005225">
    <property type="entry name" value="Small_GTP-bd"/>
</dbReference>
<dbReference type="SMART" id="SM00174">
    <property type="entry name" value="RHO"/>
    <property type="match status" value="1"/>
</dbReference>
<dbReference type="PRINTS" id="PR00449">
    <property type="entry name" value="RASTRNSFRMNG"/>
</dbReference>
<dbReference type="Pfam" id="PF00071">
    <property type="entry name" value="Ras"/>
    <property type="match status" value="1"/>
</dbReference>
<dbReference type="GO" id="GO:0005886">
    <property type="term" value="C:plasma membrane"/>
    <property type="evidence" value="ECO:0007669"/>
    <property type="project" value="UniProtKB-SubCell"/>
</dbReference>
<evidence type="ECO:0000256" key="1">
    <source>
        <dbReference type="ARBA" id="ARBA00004342"/>
    </source>
</evidence>
<dbReference type="SUPFAM" id="SSF52540">
    <property type="entry name" value="P-loop containing nucleoside triphosphate hydrolases"/>
    <property type="match status" value="1"/>
</dbReference>
<dbReference type="InterPro" id="IPR001806">
    <property type="entry name" value="Small_GTPase"/>
</dbReference>
<dbReference type="SMART" id="SM00175">
    <property type="entry name" value="RAB"/>
    <property type="match status" value="1"/>
</dbReference>
<accession>A0AAD7NY79</accession>
<dbReference type="AlphaFoldDB" id="A0AAD7NY79"/>
<dbReference type="CDD" id="cd00876">
    <property type="entry name" value="Ras"/>
    <property type="match status" value="1"/>
</dbReference>
<proteinExistence type="predicted"/>
<keyword evidence="3" id="KW-0342">GTP-binding</keyword>
<keyword evidence="6" id="KW-1185">Reference proteome</keyword>
<dbReference type="InterPro" id="IPR027417">
    <property type="entry name" value="P-loop_NTPase"/>
</dbReference>
<dbReference type="NCBIfam" id="TIGR00231">
    <property type="entry name" value="small_GTP"/>
    <property type="match status" value="1"/>
</dbReference>
<dbReference type="SMART" id="SM00173">
    <property type="entry name" value="RAS"/>
    <property type="match status" value="1"/>
</dbReference>
<organism evidence="5 6">
    <name type="scientific">Mycena maculata</name>
    <dbReference type="NCBI Taxonomy" id="230809"/>
    <lineage>
        <taxon>Eukaryota</taxon>
        <taxon>Fungi</taxon>
        <taxon>Dikarya</taxon>
        <taxon>Basidiomycota</taxon>
        <taxon>Agaricomycotina</taxon>
        <taxon>Agaricomycetes</taxon>
        <taxon>Agaricomycetidae</taxon>
        <taxon>Agaricales</taxon>
        <taxon>Marasmiineae</taxon>
        <taxon>Mycenaceae</taxon>
        <taxon>Mycena</taxon>
    </lineage>
</organism>
<comment type="caution">
    <text evidence="5">The sequence shown here is derived from an EMBL/GenBank/DDBJ whole genome shotgun (WGS) entry which is preliminary data.</text>
</comment>